<feature type="domain" description="MoaB/Mog" evidence="2">
    <location>
        <begin position="7"/>
        <end position="174"/>
    </location>
</feature>
<dbReference type="EMBL" id="CP034759">
    <property type="protein sequence ID" value="QBG37472.1"/>
    <property type="molecule type" value="Genomic_DNA"/>
</dbReference>
<evidence type="ECO:0000313" key="4">
    <source>
        <dbReference type="Proteomes" id="UP000290244"/>
    </source>
</evidence>
<dbReference type="RefSeq" id="WP_130604134.1">
    <property type="nucleotide sequence ID" value="NZ_CP034759.1"/>
</dbReference>
<accession>A0A4P6PCI6</accession>
<organism evidence="3 4">
    <name type="scientific">Litorilituus sediminis</name>
    <dbReference type="NCBI Taxonomy" id="718192"/>
    <lineage>
        <taxon>Bacteria</taxon>
        <taxon>Pseudomonadati</taxon>
        <taxon>Pseudomonadota</taxon>
        <taxon>Gammaproteobacteria</taxon>
        <taxon>Alteromonadales</taxon>
        <taxon>Colwelliaceae</taxon>
        <taxon>Litorilituus</taxon>
    </lineage>
</organism>
<dbReference type="CDD" id="cd00885">
    <property type="entry name" value="cinA"/>
    <property type="match status" value="1"/>
</dbReference>
<reference evidence="3 4" key="1">
    <citation type="submission" date="2018-12" db="EMBL/GenBank/DDBJ databases">
        <title>Complete genome of Litorilituus sediminis.</title>
        <authorList>
            <person name="Liu A."/>
            <person name="Rong J."/>
        </authorList>
    </citation>
    <scope>NUCLEOTIDE SEQUENCE [LARGE SCALE GENOMIC DNA]</scope>
    <source>
        <strain evidence="3 4">JCM 17549</strain>
    </source>
</reference>
<name>A0A4P6PCI6_9GAMM</name>
<dbReference type="PANTHER" id="PTHR13939:SF0">
    <property type="entry name" value="NMN AMIDOHYDROLASE-LIKE PROTEIN YFAY"/>
    <property type="match status" value="1"/>
</dbReference>
<dbReference type="NCBIfam" id="TIGR00199">
    <property type="entry name" value="PncC_domain"/>
    <property type="match status" value="1"/>
</dbReference>
<dbReference type="SUPFAM" id="SSF53218">
    <property type="entry name" value="Molybdenum cofactor biosynthesis proteins"/>
    <property type="match status" value="1"/>
</dbReference>
<dbReference type="Proteomes" id="UP000290244">
    <property type="component" value="Chromosome"/>
</dbReference>
<dbReference type="SMART" id="SM00852">
    <property type="entry name" value="MoCF_biosynth"/>
    <property type="match status" value="1"/>
</dbReference>
<dbReference type="PANTHER" id="PTHR13939">
    <property type="entry name" value="NICOTINAMIDE-NUCLEOTIDE AMIDOHYDROLASE PNCC"/>
    <property type="match status" value="1"/>
</dbReference>
<dbReference type="NCBIfam" id="TIGR00200">
    <property type="entry name" value="cinA_nterm"/>
    <property type="match status" value="1"/>
</dbReference>
<sequence length="435" mass="47191">MKKPSIQVLLTGNELMAGDIVDSNSAMIAQQLNEYGLSIARKVTLGDDLAVLVNELKHMASQTDILIVNGGLGPTVDDLTALALSKAMATELAEHPEALSQLSTWCQQRGSELNQANLKQALLPKGSTVIKNHSGSAPGFLCQLLGCQVYCTPGVPHELETMLAKEILPQISQQYSLQADKQTIKMQVFGLGEAKLQQMIDDNLSHWPQDIELGFRAGTPLLEVKLTSKTKIAQSSLDHWQQRLISLLSAHYVATINDKPLELAEHVLSLLQQQNLTITTAESCTGGLIASKLTEISGSSQSFEAGFVTYSNNMKTAMISVPEELLIEHGAVSEPVALAMAEGALTKAKADMVIAVTGIAGPSGGSAEKPNGTVWLAWGTANNVQTQCLLLPFKRKYFQHYVANIALDLIRRQLIQSKETPNYVKERAFKPIKRN</sequence>
<protein>
    <recommendedName>
        <fullName evidence="1">CinA-like protein</fullName>
    </recommendedName>
</protein>
<dbReference type="Gene3D" id="3.90.950.20">
    <property type="entry name" value="CinA-like"/>
    <property type="match status" value="1"/>
</dbReference>
<dbReference type="AlphaFoldDB" id="A0A4P6PCI6"/>
<dbReference type="InterPro" id="IPR036425">
    <property type="entry name" value="MoaB/Mog-like_dom_sf"/>
</dbReference>
<dbReference type="Gene3D" id="3.40.980.10">
    <property type="entry name" value="MoaB/Mog-like domain"/>
    <property type="match status" value="1"/>
</dbReference>
<dbReference type="InterPro" id="IPR008135">
    <property type="entry name" value="Competence-induced_CinA"/>
</dbReference>
<dbReference type="KEGG" id="lsd:EMK97_17885"/>
<comment type="similarity">
    <text evidence="1">Belongs to the CinA family.</text>
</comment>
<dbReference type="SUPFAM" id="SSF142433">
    <property type="entry name" value="CinA-like"/>
    <property type="match status" value="1"/>
</dbReference>
<evidence type="ECO:0000313" key="3">
    <source>
        <dbReference type="EMBL" id="QBG37472.1"/>
    </source>
</evidence>
<dbReference type="Pfam" id="PF00994">
    <property type="entry name" value="MoCF_biosynth"/>
    <property type="match status" value="1"/>
</dbReference>
<dbReference type="PIRSF" id="PIRSF006728">
    <property type="entry name" value="CinA"/>
    <property type="match status" value="1"/>
</dbReference>
<dbReference type="InterPro" id="IPR050101">
    <property type="entry name" value="CinA"/>
</dbReference>
<proteinExistence type="inferred from homology"/>
<dbReference type="InterPro" id="IPR008136">
    <property type="entry name" value="CinA_C"/>
</dbReference>
<gene>
    <name evidence="3" type="ORF">EMK97_17885</name>
</gene>
<dbReference type="HAMAP" id="MF_00226_B">
    <property type="entry name" value="CinA_B"/>
    <property type="match status" value="1"/>
</dbReference>
<keyword evidence="4" id="KW-1185">Reference proteome</keyword>
<dbReference type="OrthoDB" id="9801454at2"/>
<dbReference type="InterPro" id="IPR036653">
    <property type="entry name" value="CinA-like_C"/>
</dbReference>
<evidence type="ECO:0000256" key="1">
    <source>
        <dbReference type="HAMAP-Rule" id="MF_00226"/>
    </source>
</evidence>
<dbReference type="InterPro" id="IPR001453">
    <property type="entry name" value="MoaB/Mog_dom"/>
</dbReference>
<evidence type="ECO:0000259" key="2">
    <source>
        <dbReference type="SMART" id="SM00852"/>
    </source>
</evidence>
<dbReference type="Pfam" id="PF02464">
    <property type="entry name" value="CinA"/>
    <property type="match status" value="1"/>
</dbReference>